<dbReference type="EMBL" id="CAJNOU010001432">
    <property type="protein sequence ID" value="CAF1203461.1"/>
    <property type="molecule type" value="Genomic_DNA"/>
</dbReference>
<reference evidence="4" key="1">
    <citation type="submission" date="2021-02" db="EMBL/GenBank/DDBJ databases">
        <authorList>
            <person name="Nowell W R."/>
        </authorList>
    </citation>
    <scope>NUCLEOTIDE SEQUENCE</scope>
</reference>
<accession>A0A819IAD5</accession>
<dbReference type="AlphaFoldDB" id="A0A819IAD5"/>
<organism evidence="4 6">
    <name type="scientific">Rotaria sordida</name>
    <dbReference type="NCBI Taxonomy" id="392033"/>
    <lineage>
        <taxon>Eukaryota</taxon>
        <taxon>Metazoa</taxon>
        <taxon>Spiralia</taxon>
        <taxon>Gnathifera</taxon>
        <taxon>Rotifera</taxon>
        <taxon>Eurotatoria</taxon>
        <taxon>Bdelloidea</taxon>
        <taxon>Philodinida</taxon>
        <taxon>Philodinidae</taxon>
        <taxon>Rotaria</taxon>
    </lineage>
</organism>
<dbReference type="Proteomes" id="UP000663889">
    <property type="component" value="Unassembled WGS sequence"/>
</dbReference>
<sequence>MEDIPTSDAFDHTELTDIIHNNHQIRRKVQEATNQFLASQNELLQQLQKETFDKTIKDKFDLLINTFKIRSMNEQVVADKVQLALIGENSSGKTALIHYLLESDSFLPSDVGPVSARIIRLTYEDAANAYLRVYSSLKERHKEPCEEVSLSKYFSKPEPDWDGIRAEIADYVTRPNLDEKEKHSEIFADWARKFVEIRIPSVFLKLGIDLYDTPGLLYSDPRILKQNLHDLVETIVPTVVFTYENSAVTSDTKDCFLALKEALDKNELLDVVQRMFVTFSFENTEDQASIKRYNVTRLMTPLIMIRDILIETDDEDNESDTNNKREWHEIKKILRQKVIRKSRPSKSMGRIDLAQQFLSDIRRGFLDQKAFINELVGQWCEIEKNRLQEKMNQQYQLAEQWLPQREKVYRIANKYVEQFAYCINRHKMNVSIQESADDIFALGQVGMTLYESLKANEEASKVVDDLKCLLGKCMHEDLVLRPSASRVVEILTDLSEKD</sequence>
<dbReference type="InterPro" id="IPR027417">
    <property type="entry name" value="P-loop_NTPase"/>
</dbReference>
<dbReference type="Pfam" id="PF00350">
    <property type="entry name" value="Dynamin_N"/>
    <property type="match status" value="1"/>
</dbReference>
<evidence type="ECO:0000313" key="4">
    <source>
        <dbReference type="EMBL" id="CAF3915722.1"/>
    </source>
</evidence>
<dbReference type="EMBL" id="CAJOAX010004662">
    <property type="protein sequence ID" value="CAF3915722.1"/>
    <property type="molecule type" value="Genomic_DNA"/>
</dbReference>
<gene>
    <name evidence="5" type="ORF">FNK824_LOCUS30902</name>
    <name evidence="4" type="ORF">OTI717_LOCUS24542</name>
    <name evidence="2" type="ORF">RFH988_LOCUS19104</name>
    <name evidence="3" type="ORF">SEV965_LOCUS21276</name>
</gene>
<dbReference type="InterPro" id="IPR045063">
    <property type="entry name" value="Dynamin_N"/>
</dbReference>
<name>A0A819IAD5_9BILA</name>
<dbReference type="EMBL" id="CAJOBE010009705">
    <property type="protein sequence ID" value="CAF4091170.1"/>
    <property type="molecule type" value="Genomic_DNA"/>
</dbReference>
<evidence type="ECO:0000313" key="2">
    <source>
        <dbReference type="EMBL" id="CAF1096919.1"/>
    </source>
</evidence>
<dbReference type="EMBL" id="CAJNOO010001104">
    <property type="protein sequence ID" value="CAF1096919.1"/>
    <property type="molecule type" value="Genomic_DNA"/>
</dbReference>
<dbReference type="SUPFAM" id="SSF52540">
    <property type="entry name" value="P-loop containing nucleoside triphosphate hydrolases"/>
    <property type="match status" value="1"/>
</dbReference>
<feature type="domain" description="Dynamin N-terminal" evidence="1">
    <location>
        <begin position="84"/>
        <end position="220"/>
    </location>
</feature>
<proteinExistence type="predicted"/>
<evidence type="ECO:0000313" key="6">
    <source>
        <dbReference type="Proteomes" id="UP000663823"/>
    </source>
</evidence>
<dbReference type="Proteomes" id="UP000663874">
    <property type="component" value="Unassembled WGS sequence"/>
</dbReference>
<evidence type="ECO:0000259" key="1">
    <source>
        <dbReference type="Pfam" id="PF00350"/>
    </source>
</evidence>
<dbReference type="Proteomes" id="UP000663882">
    <property type="component" value="Unassembled WGS sequence"/>
</dbReference>
<evidence type="ECO:0000313" key="5">
    <source>
        <dbReference type="EMBL" id="CAF4091170.1"/>
    </source>
</evidence>
<protein>
    <recommendedName>
        <fullName evidence="1">Dynamin N-terminal domain-containing protein</fullName>
    </recommendedName>
</protein>
<evidence type="ECO:0000313" key="3">
    <source>
        <dbReference type="EMBL" id="CAF1203461.1"/>
    </source>
</evidence>
<dbReference type="Gene3D" id="3.40.50.300">
    <property type="entry name" value="P-loop containing nucleotide triphosphate hydrolases"/>
    <property type="match status" value="1"/>
</dbReference>
<dbReference type="Proteomes" id="UP000663823">
    <property type="component" value="Unassembled WGS sequence"/>
</dbReference>
<comment type="caution">
    <text evidence="4">The sequence shown here is derived from an EMBL/GenBank/DDBJ whole genome shotgun (WGS) entry which is preliminary data.</text>
</comment>